<dbReference type="EMBL" id="JOKJ01000017">
    <property type="protein sequence ID" value="KEQ06119.1"/>
    <property type="molecule type" value="Genomic_DNA"/>
</dbReference>
<evidence type="ECO:0000313" key="8">
    <source>
        <dbReference type="Proteomes" id="UP000052167"/>
    </source>
</evidence>
<dbReference type="InterPro" id="IPR002549">
    <property type="entry name" value="AI-2E-like"/>
</dbReference>
<name>A0A922NZI9_9HYPH</name>
<gene>
    <name evidence="7" type="ORF">GV68_07520</name>
</gene>
<comment type="caution">
    <text evidence="7">The sequence shown here is derived from an EMBL/GenBank/DDBJ whole genome shotgun (WGS) entry which is preliminary data.</text>
</comment>
<keyword evidence="3 6" id="KW-0812">Transmembrane</keyword>
<evidence type="ECO:0000256" key="2">
    <source>
        <dbReference type="ARBA" id="ARBA00009773"/>
    </source>
</evidence>
<dbReference type="GO" id="GO:0055085">
    <property type="term" value="P:transmembrane transport"/>
    <property type="evidence" value="ECO:0007669"/>
    <property type="project" value="TreeGrafter"/>
</dbReference>
<feature type="transmembrane region" description="Helical" evidence="6">
    <location>
        <begin position="53"/>
        <end position="78"/>
    </location>
</feature>
<keyword evidence="8" id="KW-1185">Reference proteome</keyword>
<feature type="transmembrane region" description="Helical" evidence="6">
    <location>
        <begin position="138"/>
        <end position="157"/>
    </location>
</feature>
<comment type="subcellular location">
    <subcellularLocation>
        <location evidence="1">Membrane</location>
        <topology evidence="1">Multi-pass membrane protein</topology>
    </subcellularLocation>
</comment>
<sequence length="339" mass="36070">MRLAPRPVSVCLVFGLLLLMLVMMPGTLLLIFAGGLLAILFRTSGVYIARTLSIAPGWGVAIFLVGLLAVIVGGGFYLSPAISNQAEQLWEQVPNAVRNLRSGLEEYAWGRQLIERLNEGGLWPSGTGGAATQAVSSAFGYLGNTVIVLFIALYGAFDPATYRNGLLKLIAPSARGKAERVLDNSVKTLQSWLTAQLISMTVVGVLTGLGLWFIGIPLALLLGLIAGLLAFIPNVGPVLAATPGVLLAVPEGFHSVLLVLGVYLAVQALESYVVTPIVQQEKVSLPPVLVISTQLIFGSLFGLIGLALATPMTALFMQLISDLYVDDYLEKEERQIVEV</sequence>
<accession>A0A922NZI9</accession>
<evidence type="ECO:0000256" key="1">
    <source>
        <dbReference type="ARBA" id="ARBA00004141"/>
    </source>
</evidence>
<feature type="transmembrane region" description="Helical" evidence="6">
    <location>
        <begin position="12"/>
        <end position="41"/>
    </location>
</feature>
<evidence type="ECO:0008006" key="9">
    <source>
        <dbReference type="Google" id="ProtNLM"/>
    </source>
</evidence>
<organism evidence="7 8">
    <name type="scientific">Pseudorhizobium pelagicum</name>
    <dbReference type="NCBI Taxonomy" id="1509405"/>
    <lineage>
        <taxon>Bacteria</taxon>
        <taxon>Pseudomonadati</taxon>
        <taxon>Pseudomonadota</taxon>
        <taxon>Alphaproteobacteria</taxon>
        <taxon>Hyphomicrobiales</taxon>
        <taxon>Rhizobiaceae</taxon>
        <taxon>Rhizobium/Agrobacterium group</taxon>
        <taxon>Pseudorhizobium</taxon>
    </lineage>
</organism>
<feature type="transmembrane region" description="Helical" evidence="6">
    <location>
        <begin position="286"/>
        <end position="309"/>
    </location>
</feature>
<evidence type="ECO:0000256" key="5">
    <source>
        <dbReference type="ARBA" id="ARBA00023136"/>
    </source>
</evidence>
<evidence type="ECO:0000313" key="7">
    <source>
        <dbReference type="EMBL" id="KEQ06119.1"/>
    </source>
</evidence>
<dbReference type="AlphaFoldDB" id="A0A922NZI9"/>
<reference evidence="7 8" key="1">
    <citation type="submission" date="2014-06" db="EMBL/GenBank/DDBJ databases">
        <title>Rhizobium pelagicum/R2-400B4.</title>
        <authorList>
            <person name="Kimes N.E."/>
            <person name="Lopez-Perez M."/>
        </authorList>
    </citation>
    <scope>NUCLEOTIDE SEQUENCE [LARGE SCALE GENOMIC DNA]</scope>
    <source>
        <strain evidence="7 8">R2-400B4</strain>
    </source>
</reference>
<dbReference type="GO" id="GO:0016020">
    <property type="term" value="C:membrane"/>
    <property type="evidence" value="ECO:0007669"/>
    <property type="project" value="UniProtKB-SubCell"/>
</dbReference>
<dbReference type="Proteomes" id="UP000052167">
    <property type="component" value="Unassembled WGS sequence"/>
</dbReference>
<keyword evidence="5 6" id="KW-0472">Membrane</keyword>
<proteinExistence type="inferred from homology"/>
<keyword evidence="4 6" id="KW-1133">Transmembrane helix</keyword>
<evidence type="ECO:0000256" key="3">
    <source>
        <dbReference type="ARBA" id="ARBA00022692"/>
    </source>
</evidence>
<comment type="similarity">
    <text evidence="2">Belongs to the autoinducer-2 exporter (AI-2E) (TC 2.A.86) family.</text>
</comment>
<dbReference type="PANTHER" id="PTHR21716:SF62">
    <property type="entry name" value="TRANSPORT PROTEIN YDBI-RELATED"/>
    <property type="match status" value="1"/>
</dbReference>
<evidence type="ECO:0000256" key="4">
    <source>
        <dbReference type="ARBA" id="ARBA00022989"/>
    </source>
</evidence>
<feature type="transmembrane region" description="Helical" evidence="6">
    <location>
        <begin position="244"/>
        <end position="266"/>
    </location>
</feature>
<feature type="transmembrane region" description="Helical" evidence="6">
    <location>
        <begin position="209"/>
        <end position="232"/>
    </location>
</feature>
<dbReference type="PANTHER" id="PTHR21716">
    <property type="entry name" value="TRANSMEMBRANE PROTEIN"/>
    <property type="match status" value="1"/>
</dbReference>
<evidence type="ECO:0000256" key="6">
    <source>
        <dbReference type="SAM" id="Phobius"/>
    </source>
</evidence>
<protein>
    <recommendedName>
        <fullName evidence="9">AI-2E family transporter</fullName>
    </recommendedName>
</protein>
<dbReference type="Pfam" id="PF01594">
    <property type="entry name" value="AI-2E_transport"/>
    <property type="match status" value="1"/>
</dbReference>